<gene>
    <name evidence="13" type="ORF">HWD57_22255</name>
</gene>
<evidence type="ECO:0000256" key="8">
    <source>
        <dbReference type="ARBA" id="ARBA00023012"/>
    </source>
</evidence>
<protein>
    <recommendedName>
        <fullName evidence="2">histidine kinase</fullName>
        <ecNumber evidence="2">2.7.13.3</ecNumber>
    </recommendedName>
</protein>
<proteinExistence type="predicted"/>
<evidence type="ECO:0000256" key="6">
    <source>
        <dbReference type="ARBA" id="ARBA00022777"/>
    </source>
</evidence>
<evidence type="ECO:0000313" key="14">
    <source>
        <dbReference type="Proteomes" id="UP000509684"/>
    </source>
</evidence>
<feature type="domain" description="CheW-like" evidence="11">
    <location>
        <begin position="376"/>
        <end position="504"/>
    </location>
</feature>
<dbReference type="PROSITE" id="PS50894">
    <property type="entry name" value="HPT"/>
    <property type="match status" value="1"/>
</dbReference>
<comment type="catalytic activity">
    <reaction evidence="1">
        <text>ATP + protein L-histidine = ADP + protein N-phospho-L-histidine.</text>
        <dbReference type="EC" id="2.7.13.3"/>
    </reaction>
</comment>
<evidence type="ECO:0000259" key="11">
    <source>
        <dbReference type="PROSITE" id="PS50851"/>
    </source>
</evidence>
<dbReference type="InterPro" id="IPR051315">
    <property type="entry name" value="Bact_Chemotaxis_CheA"/>
</dbReference>
<evidence type="ECO:0000256" key="10">
    <source>
        <dbReference type="PROSITE-ProRule" id="PRU00110"/>
    </source>
</evidence>
<dbReference type="EMBL" id="CP058708">
    <property type="protein sequence ID" value="QLH52696.1"/>
    <property type="molecule type" value="Genomic_DNA"/>
</dbReference>
<evidence type="ECO:0000259" key="12">
    <source>
        <dbReference type="PROSITE" id="PS50894"/>
    </source>
</evidence>
<feature type="domain" description="HPt" evidence="12">
    <location>
        <begin position="1"/>
        <end position="56"/>
    </location>
</feature>
<comment type="function">
    <text evidence="9">Involved in the transmission of sensory signals from the chemoreceptors to the flagellar motors. CheA is autophosphorylated; it can transfer its phosphate group to either CheB or CheY.</text>
</comment>
<dbReference type="PANTHER" id="PTHR43395:SF10">
    <property type="entry name" value="CHEMOTAXIS PROTEIN CHEA"/>
    <property type="match status" value="1"/>
</dbReference>
<dbReference type="Gene3D" id="1.10.287.560">
    <property type="entry name" value="Histidine kinase CheA-like, homodimeric domain"/>
    <property type="match status" value="1"/>
</dbReference>
<accession>A0A7D5SBL4</accession>
<keyword evidence="4" id="KW-0808">Transferase</keyword>
<organism evidence="13 14">
    <name type="scientific">Candidatus Accumulibacter cognatus</name>
    <dbReference type="NCBI Taxonomy" id="2954383"/>
    <lineage>
        <taxon>Bacteria</taxon>
        <taxon>Pseudomonadati</taxon>
        <taxon>Pseudomonadota</taxon>
        <taxon>Betaproteobacteria</taxon>
        <taxon>Candidatus Accumulibacter</taxon>
    </lineage>
</organism>
<evidence type="ECO:0000256" key="2">
    <source>
        <dbReference type="ARBA" id="ARBA00012438"/>
    </source>
</evidence>
<dbReference type="Pfam" id="PF01584">
    <property type="entry name" value="CheW"/>
    <property type="match status" value="1"/>
</dbReference>
<keyword evidence="6" id="KW-0418">Kinase</keyword>
<comment type="caution">
    <text evidence="10">Lacks conserved residue(s) required for the propagation of feature annotation.</text>
</comment>
<keyword evidence="7" id="KW-0067">ATP-binding</keyword>
<name>A0A7D5SBL4_9PROT</name>
<evidence type="ECO:0000313" key="13">
    <source>
        <dbReference type="EMBL" id="QLH52696.1"/>
    </source>
</evidence>
<dbReference type="SUPFAM" id="SSF50341">
    <property type="entry name" value="CheW-like"/>
    <property type="match status" value="1"/>
</dbReference>
<dbReference type="GO" id="GO:0005524">
    <property type="term" value="F:ATP binding"/>
    <property type="evidence" value="ECO:0007669"/>
    <property type="project" value="UniProtKB-KW"/>
</dbReference>
<dbReference type="KEGG" id="acog:HWD57_22255"/>
<dbReference type="SMART" id="SM01231">
    <property type="entry name" value="H-kinase_dim"/>
    <property type="match status" value="1"/>
</dbReference>
<dbReference type="Gene3D" id="2.30.30.40">
    <property type="entry name" value="SH3 Domains"/>
    <property type="match status" value="1"/>
</dbReference>
<dbReference type="AlphaFoldDB" id="A0A7D5SBL4"/>
<dbReference type="PROSITE" id="PS50851">
    <property type="entry name" value="CHEW"/>
    <property type="match status" value="1"/>
</dbReference>
<reference evidence="13 14" key="1">
    <citation type="journal article" date="2019" name="Microbiome">
        <title>Annotated bacterial chromosomes from frame-shift-corrected long-read metagenomic data.</title>
        <authorList>
            <person name="Arumugam K."/>
            <person name="Bagci C."/>
            <person name="Bessarab I."/>
            <person name="Beier S."/>
            <person name="Buchfink B."/>
            <person name="Gorska A."/>
            <person name="Qiu G."/>
            <person name="Huson D.H."/>
            <person name="Williams R.B.H."/>
        </authorList>
    </citation>
    <scope>NUCLEOTIDE SEQUENCE [LARGE SCALE GENOMIC DNA]</scope>
    <source>
        <strain evidence="13">SSA1</strain>
    </source>
</reference>
<dbReference type="Pfam" id="PF02895">
    <property type="entry name" value="H-kinase_dim"/>
    <property type="match status" value="1"/>
</dbReference>
<evidence type="ECO:0000256" key="3">
    <source>
        <dbReference type="ARBA" id="ARBA00022553"/>
    </source>
</evidence>
<sequence>MKGGAGVVECRFIEAFTHKVENVLDKLRNGEIPVSGELSTVMLACCDHLGALLDVLAAGLPQPDAAVQARGDALLATLTAQFLGGSLPAEDERHIETSGGGVVTTDAWHLSVRFGPGVLKNGVDPLSLLHYLTSLGEITHLTTLADTLPAADAMDPECCYLGFEIGFQTRASKAQIEQVFDFVRDECTLHILPPHSKIDEYMQLIKESPEDPMRLGEILVYSGALTQAELDTGLAAQSRAAVESDTLPPRPIGAILVEQKVVHSELVEAAASRQTVISEKKTREARMIRVHADKLDQLIDLVGEMVIAGASTYLLAQRSGRSELIESTAVLRRLVENIRDSALQLRMVPIGETFNRFQRVVRDNARELGKTIDLAIIDGFLTGVGPASYVVPLDSVVECIELGEVSASRNYLNLRGEVLPFVRLRELFGIGGEIPDRQNVVIVQYAGEKAGLVVDTLLGEFQTVIKPLGVLFKHLRGIGGSTILGTGEVALILDVPALVGLVTRLEDQRLTAPPAAERLAAY</sequence>
<dbReference type="GO" id="GO:0005737">
    <property type="term" value="C:cytoplasm"/>
    <property type="evidence" value="ECO:0007669"/>
    <property type="project" value="InterPro"/>
</dbReference>
<dbReference type="PANTHER" id="PTHR43395">
    <property type="entry name" value="SENSOR HISTIDINE KINASE CHEA"/>
    <property type="match status" value="1"/>
</dbReference>
<evidence type="ECO:0000256" key="7">
    <source>
        <dbReference type="ARBA" id="ARBA00022840"/>
    </source>
</evidence>
<keyword evidence="3" id="KW-0597">Phosphoprotein</keyword>
<dbReference type="InterPro" id="IPR008207">
    <property type="entry name" value="Sig_transdc_His_kin_Hpt_dom"/>
</dbReference>
<dbReference type="GO" id="GO:0006935">
    <property type="term" value="P:chemotaxis"/>
    <property type="evidence" value="ECO:0007669"/>
    <property type="project" value="InterPro"/>
</dbReference>
<dbReference type="InterPro" id="IPR036097">
    <property type="entry name" value="HisK_dim/P_sf"/>
</dbReference>
<evidence type="ECO:0000256" key="4">
    <source>
        <dbReference type="ARBA" id="ARBA00022679"/>
    </source>
</evidence>
<dbReference type="GO" id="GO:0000155">
    <property type="term" value="F:phosphorelay sensor kinase activity"/>
    <property type="evidence" value="ECO:0007669"/>
    <property type="project" value="InterPro"/>
</dbReference>
<dbReference type="InterPro" id="IPR004105">
    <property type="entry name" value="CheA-like_dim"/>
</dbReference>
<keyword evidence="5" id="KW-0547">Nucleotide-binding</keyword>
<dbReference type="Gene3D" id="1.20.120.160">
    <property type="entry name" value="HPT domain"/>
    <property type="match status" value="1"/>
</dbReference>
<evidence type="ECO:0000256" key="5">
    <source>
        <dbReference type="ARBA" id="ARBA00022741"/>
    </source>
</evidence>
<dbReference type="SUPFAM" id="SSF47384">
    <property type="entry name" value="Homodimeric domain of signal transducing histidine kinase"/>
    <property type="match status" value="1"/>
</dbReference>
<dbReference type="Proteomes" id="UP000509684">
    <property type="component" value="Chromosome"/>
</dbReference>
<dbReference type="InterPro" id="IPR036641">
    <property type="entry name" value="HPT_dom_sf"/>
</dbReference>
<keyword evidence="8" id="KW-0902">Two-component regulatory system</keyword>
<dbReference type="SMART" id="SM00260">
    <property type="entry name" value="CheW"/>
    <property type="match status" value="1"/>
</dbReference>
<dbReference type="EC" id="2.7.13.3" evidence="2"/>
<evidence type="ECO:0000256" key="1">
    <source>
        <dbReference type="ARBA" id="ARBA00000085"/>
    </source>
</evidence>
<dbReference type="InterPro" id="IPR036061">
    <property type="entry name" value="CheW-like_dom_sf"/>
</dbReference>
<dbReference type="InterPro" id="IPR002545">
    <property type="entry name" value="CheW-lke_dom"/>
</dbReference>
<dbReference type="CDD" id="cd00731">
    <property type="entry name" value="CheA_reg"/>
    <property type="match status" value="1"/>
</dbReference>
<dbReference type="SUPFAM" id="SSF47226">
    <property type="entry name" value="Histidine-containing phosphotransfer domain, HPT domain"/>
    <property type="match status" value="1"/>
</dbReference>
<dbReference type="InterPro" id="IPR037006">
    <property type="entry name" value="CheA-like_homodim_sf"/>
</dbReference>
<evidence type="ECO:0000256" key="9">
    <source>
        <dbReference type="ARBA" id="ARBA00035100"/>
    </source>
</evidence>